<evidence type="ECO:0000256" key="1">
    <source>
        <dbReference type="ARBA" id="ARBA00023015"/>
    </source>
</evidence>
<reference evidence="6" key="1">
    <citation type="submission" date="2016-10" db="EMBL/GenBank/DDBJ databases">
        <authorList>
            <person name="Varghese N."/>
            <person name="Submissions S."/>
        </authorList>
    </citation>
    <scope>NUCLEOTIDE SEQUENCE [LARGE SCALE GENOMIC DNA]</scope>
    <source>
        <strain evidence="6">CGMCC 1.10683</strain>
    </source>
</reference>
<accession>A0A1I6SF85</accession>
<dbReference type="EMBL" id="FOZV01000005">
    <property type="protein sequence ID" value="SFS75597.1"/>
    <property type="molecule type" value="Genomic_DNA"/>
</dbReference>
<dbReference type="STRING" id="871741.SAMN05192570_2339"/>
<evidence type="ECO:0000256" key="2">
    <source>
        <dbReference type="ARBA" id="ARBA00023125"/>
    </source>
</evidence>
<dbReference type="PROSITE" id="PS50943">
    <property type="entry name" value="HTH_CROC1"/>
    <property type="match status" value="1"/>
</dbReference>
<dbReference type="PANTHER" id="PTHR46797">
    <property type="entry name" value="HTH-TYPE TRANSCRIPTIONAL REGULATOR"/>
    <property type="match status" value="1"/>
</dbReference>
<dbReference type="OrthoDB" id="9815697at2"/>
<dbReference type="InterPro" id="IPR050807">
    <property type="entry name" value="TransReg_Diox_bact_type"/>
</dbReference>
<dbReference type="PANTHER" id="PTHR46797:SF23">
    <property type="entry name" value="HTH-TYPE TRANSCRIPTIONAL REGULATOR SUTR"/>
    <property type="match status" value="1"/>
</dbReference>
<sequence length="71" mass="7525">MAKSPDLIAMGARVRAARLSAGLSQEELAERSGLHRNYIGGIERGERNVGVLALVHLGRALNVSPATFLAD</sequence>
<organism evidence="5 6">
    <name type="scientific">Brevundimonas viscosa</name>
    <dbReference type="NCBI Taxonomy" id="871741"/>
    <lineage>
        <taxon>Bacteria</taxon>
        <taxon>Pseudomonadati</taxon>
        <taxon>Pseudomonadota</taxon>
        <taxon>Alphaproteobacteria</taxon>
        <taxon>Caulobacterales</taxon>
        <taxon>Caulobacteraceae</taxon>
        <taxon>Brevundimonas</taxon>
    </lineage>
</organism>
<evidence type="ECO:0000313" key="6">
    <source>
        <dbReference type="Proteomes" id="UP000198788"/>
    </source>
</evidence>
<keyword evidence="3" id="KW-0804">Transcription</keyword>
<keyword evidence="6" id="KW-1185">Reference proteome</keyword>
<evidence type="ECO:0000259" key="4">
    <source>
        <dbReference type="PROSITE" id="PS50943"/>
    </source>
</evidence>
<keyword evidence="2" id="KW-0238">DNA-binding</keyword>
<dbReference type="InterPro" id="IPR010982">
    <property type="entry name" value="Lambda_DNA-bd_dom_sf"/>
</dbReference>
<dbReference type="SMART" id="SM00530">
    <property type="entry name" value="HTH_XRE"/>
    <property type="match status" value="1"/>
</dbReference>
<dbReference type="GO" id="GO:0003700">
    <property type="term" value="F:DNA-binding transcription factor activity"/>
    <property type="evidence" value="ECO:0007669"/>
    <property type="project" value="TreeGrafter"/>
</dbReference>
<name>A0A1I6SF85_9CAUL</name>
<protein>
    <submittedName>
        <fullName evidence="5">Helix-turn-helix</fullName>
    </submittedName>
</protein>
<evidence type="ECO:0000313" key="5">
    <source>
        <dbReference type="EMBL" id="SFS75597.1"/>
    </source>
</evidence>
<proteinExistence type="predicted"/>
<dbReference type="AlphaFoldDB" id="A0A1I6SF85"/>
<dbReference type="CDD" id="cd00093">
    <property type="entry name" value="HTH_XRE"/>
    <property type="match status" value="1"/>
</dbReference>
<dbReference type="GO" id="GO:0003677">
    <property type="term" value="F:DNA binding"/>
    <property type="evidence" value="ECO:0007669"/>
    <property type="project" value="UniProtKB-KW"/>
</dbReference>
<feature type="domain" description="HTH cro/C1-type" evidence="4">
    <location>
        <begin position="14"/>
        <end position="68"/>
    </location>
</feature>
<keyword evidence="1" id="KW-0805">Transcription regulation</keyword>
<dbReference type="GO" id="GO:0005829">
    <property type="term" value="C:cytosol"/>
    <property type="evidence" value="ECO:0007669"/>
    <property type="project" value="TreeGrafter"/>
</dbReference>
<dbReference type="SUPFAM" id="SSF47413">
    <property type="entry name" value="lambda repressor-like DNA-binding domains"/>
    <property type="match status" value="1"/>
</dbReference>
<evidence type="ECO:0000256" key="3">
    <source>
        <dbReference type="ARBA" id="ARBA00023163"/>
    </source>
</evidence>
<gene>
    <name evidence="5" type="ORF">SAMN05192570_2339</name>
</gene>
<dbReference type="InterPro" id="IPR001387">
    <property type="entry name" value="Cro/C1-type_HTH"/>
</dbReference>
<dbReference type="Proteomes" id="UP000198788">
    <property type="component" value="Unassembled WGS sequence"/>
</dbReference>
<dbReference type="Pfam" id="PF01381">
    <property type="entry name" value="HTH_3"/>
    <property type="match status" value="1"/>
</dbReference>
<dbReference type="Gene3D" id="1.10.260.40">
    <property type="entry name" value="lambda repressor-like DNA-binding domains"/>
    <property type="match status" value="1"/>
</dbReference>